<protein>
    <submittedName>
        <fullName evidence="2">Uncharacterized protein LOC111186146 isoform X1</fullName>
    </submittedName>
</protein>
<reference evidence="2" key="1">
    <citation type="submission" date="2025-08" db="UniProtKB">
        <authorList>
            <consortium name="RefSeq"/>
        </authorList>
    </citation>
    <scope>IDENTIFICATION</scope>
    <source>
        <tissue evidence="2">Blood</tissue>
    </source>
</reference>
<dbReference type="KEGG" id="dle:111186146"/>
<dbReference type="GeneID" id="111186146"/>
<dbReference type="InParanoid" id="A0A2Y9Q3T2"/>
<evidence type="ECO:0000313" key="2">
    <source>
        <dbReference type="RefSeq" id="XP_022452126.1"/>
    </source>
</evidence>
<evidence type="ECO:0000313" key="1">
    <source>
        <dbReference type="Proteomes" id="UP000248483"/>
    </source>
</evidence>
<gene>
    <name evidence="2" type="primary">LOC111186146</name>
</gene>
<sequence length="209" mass="22999">MVRFDGHHSLPLHHTDLVLHTGLGISASMSSPEVYRKKIGTITPYIFSSLKTHFNQHHLQKILPDTLHSHSLPSHNLGSPTSTQPHLTAGPQVSLPSYNCFLRLLPLPAISSPTSPGKLLFALQDNSSFTSSGKPSLILLLLPSSYTRTQTHTCTHTHTHRGSITPSPTFMVGPQLSSNCLFMYLPPPLDYEYVKAEIVSSFCQHQCLA</sequence>
<keyword evidence="1" id="KW-1185">Reference proteome</keyword>
<organism evidence="1 2">
    <name type="scientific">Delphinapterus leucas</name>
    <name type="common">Beluga whale</name>
    <dbReference type="NCBI Taxonomy" id="9749"/>
    <lineage>
        <taxon>Eukaryota</taxon>
        <taxon>Metazoa</taxon>
        <taxon>Chordata</taxon>
        <taxon>Craniata</taxon>
        <taxon>Vertebrata</taxon>
        <taxon>Euteleostomi</taxon>
        <taxon>Mammalia</taxon>
        <taxon>Eutheria</taxon>
        <taxon>Laurasiatheria</taxon>
        <taxon>Artiodactyla</taxon>
        <taxon>Whippomorpha</taxon>
        <taxon>Cetacea</taxon>
        <taxon>Odontoceti</taxon>
        <taxon>Monodontidae</taxon>
        <taxon>Delphinapterus</taxon>
    </lineage>
</organism>
<proteinExistence type="predicted"/>
<dbReference type="AlphaFoldDB" id="A0A2Y9Q3T2"/>
<dbReference type="Proteomes" id="UP000248483">
    <property type="component" value="Unplaced"/>
</dbReference>
<accession>A0A2Y9Q3T2</accession>
<name>A0A2Y9Q3T2_DELLE</name>
<dbReference type="RefSeq" id="XP_022452126.1">
    <property type="nucleotide sequence ID" value="XM_022596418.2"/>
</dbReference>